<evidence type="ECO:0000313" key="3">
    <source>
        <dbReference type="Proteomes" id="UP001152172"/>
    </source>
</evidence>
<dbReference type="EMBL" id="JAMKBI010000013">
    <property type="protein sequence ID" value="MCZ8534899.1"/>
    <property type="molecule type" value="Genomic_DNA"/>
</dbReference>
<gene>
    <name evidence="2" type="ORF">M9R61_16460</name>
</gene>
<protein>
    <submittedName>
        <fullName evidence="2">Uncharacterized protein</fullName>
    </submittedName>
</protein>
<keyword evidence="1" id="KW-0472">Membrane</keyword>
<feature type="transmembrane region" description="Helical" evidence="1">
    <location>
        <begin position="79"/>
        <end position="98"/>
    </location>
</feature>
<sequence>MLIVSMFLENEYGRGETVLRIVSTIIAIINTLGFYGYVYKKQFYSQSFWKIIFIVTVIDIVVSIIYYGFQDTELGTEGIIFLAVFTFIIMFPLLLGLYRYGFQNQKIAEKVL</sequence>
<keyword evidence="3" id="KW-1185">Reference proteome</keyword>
<dbReference type="Proteomes" id="UP001152172">
    <property type="component" value="Unassembled WGS sequence"/>
</dbReference>
<reference evidence="2" key="1">
    <citation type="submission" date="2022-05" db="EMBL/GenBank/DDBJ databases">
        <authorList>
            <person name="Colautti A."/>
            <person name="Iacumin L."/>
        </authorList>
    </citation>
    <scope>NUCLEOTIDE SEQUENCE</scope>
    <source>
        <strain evidence="2">DSM 30747</strain>
    </source>
</reference>
<dbReference type="AlphaFoldDB" id="A0A9X3RAR4"/>
<feature type="transmembrane region" description="Helical" evidence="1">
    <location>
        <begin position="48"/>
        <end position="67"/>
    </location>
</feature>
<comment type="caution">
    <text evidence="2">The sequence shown here is derived from an EMBL/GenBank/DDBJ whole genome shotgun (WGS) entry which is preliminary data.</text>
</comment>
<dbReference type="RefSeq" id="WP_269922969.1">
    <property type="nucleotide sequence ID" value="NZ_JAMKBI010000013.1"/>
</dbReference>
<keyword evidence="1" id="KW-1133">Transmembrane helix</keyword>
<evidence type="ECO:0000256" key="1">
    <source>
        <dbReference type="SAM" id="Phobius"/>
    </source>
</evidence>
<name>A0A9X3RAR4_9BACI</name>
<organism evidence="2 3">
    <name type="scientific">Psychrobacillus psychrodurans</name>
    <dbReference type="NCBI Taxonomy" id="126157"/>
    <lineage>
        <taxon>Bacteria</taxon>
        <taxon>Bacillati</taxon>
        <taxon>Bacillota</taxon>
        <taxon>Bacilli</taxon>
        <taxon>Bacillales</taxon>
        <taxon>Bacillaceae</taxon>
        <taxon>Psychrobacillus</taxon>
    </lineage>
</organism>
<evidence type="ECO:0000313" key="2">
    <source>
        <dbReference type="EMBL" id="MCZ8534899.1"/>
    </source>
</evidence>
<feature type="transmembrane region" description="Helical" evidence="1">
    <location>
        <begin position="20"/>
        <end position="39"/>
    </location>
</feature>
<keyword evidence="1" id="KW-0812">Transmembrane</keyword>
<proteinExistence type="predicted"/>
<accession>A0A9X3RAR4</accession>